<feature type="region of interest" description="Disordered" evidence="1">
    <location>
        <begin position="41"/>
        <end position="92"/>
    </location>
</feature>
<feature type="compositionally biased region" description="Basic and acidic residues" evidence="1">
    <location>
        <begin position="1"/>
        <end position="24"/>
    </location>
</feature>
<evidence type="ECO:0000256" key="1">
    <source>
        <dbReference type="SAM" id="MobiDB-lite"/>
    </source>
</evidence>
<keyword evidence="3" id="KW-1185">Reference proteome</keyword>
<dbReference type="Proteomes" id="UP000323386">
    <property type="component" value="Unassembled WGS sequence"/>
</dbReference>
<feature type="compositionally biased region" description="Polar residues" evidence="1">
    <location>
        <begin position="43"/>
        <end position="52"/>
    </location>
</feature>
<gene>
    <name evidence="2" type="ORF">PSFLO_04231</name>
</gene>
<evidence type="ECO:0000313" key="2">
    <source>
        <dbReference type="EMBL" id="SPO38752.1"/>
    </source>
</evidence>
<accession>A0A5C3F351</accession>
<sequence>MASDSGRVEEPRLQTREEEGRGSAEGEVAVVVVVVVWREPEGQSSRSVSEATLNVPGKRDWGAEERQRKHQARARPAWARTRNRNRNPSPAGPLLYPLLICPTTLAGLNRVRARDELKCGTQTSTASPGRTRPGCGGTRRMRYRQSKMEEDGREKESPRHGAFSRRRARVSNDVVMSSLGLSLPLVVVTDTVTPVRATFGLP</sequence>
<protein>
    <submittedName>
        <fullName evidence="2">Uncharacterized protein</fullName>
    </submittedName>
</protein>
<dbReference type="EMBL" id="OOIP01000011">
    <property type="protein sequence ID" value="SPO38752.1"/>
    <property type="molecule type" value="Genomic_DNA"/>
</dbReference>
<proteinExistence type="predicted"/>
<name>A0A5C3F351_9BASI</name>
<evidence type="ECO:0000313" key="3">
    <source>
        <dbReference type="Proteomes" id="UP000323386"/>
    </source>
</evidence>
<dbReference type="AlphaFoldDB" id="A0A5C3F351"/>
<reference evidence="2 3" key="1">
    <citation type="submission" date="2018-03" db="EMBL/GenBank/DDBJ databases">
        <authorList>
            <person name="Guldener U."/>
        </authorList>
    </citation>
    <scope>NUCLEOTIDE SEQUENCE [LARGE SCALE GENOMIC DNA]</scope>
    <source>
        <strain evidence="2 3">DAOM196992</strain>
    </source>
</reference>
<feature type="compositionally biased region" description="Basic and acidic residues" evidence="1">
    <location>
        <begin position="57"/>
        <end position="67"/>
    </location>
</feature>
<feature type="region of interest" description="Disordered" evidence="1">
    <location>
        <begin position="120"/>
        <end position="139"/>
    </location>
</feature>
<feature type="compositionally biased region" description="Basic and acidic residues" evidence="1">
    <location>
        <begin position="146"/>
        <end position="159"/>
    </location>
</feature>
<organism evidence="2 3">
    <name type="scientific">Pseudozyma flocculosa</name>
    <dbReference type="NCBI Taxonomy" id="84751"/>
    <lineage>
        <taxon>Eukaryota</taxon>
        <taxon>Fungi</taxon>
        <taxon>Dikarya</taxon>
        <taxon>Basidiomycota</taxon>
        <taxon>Ustilaginomycotina</taxon>
        <taxon>Ustilaginomycetes</taxon>
        <taxon>Ustilaginales</taxon>
        <taxon>Ustilaginaceae</taxon>
        <taxon>Pseudozyma</taxon>
    </lineage>
</organism>
<feature type="region of interest" description="Disordered" evidence="1">
    <location>
        <begin position="1"/>
        <end position="25"/>
    </location>
</feature>
<feature type="region of interest" description="Disordered" evidence="1">
    <location>
        <begin position="144"/>
        <end position="165"/>
    </location>
</feature>